<feature type="transmembrane region" description="Helical" evidence="7">
    <location>
        <begin position="128"/>
        <end position="148"/>
    </location>
</feature>
<dbReference type="PANTHER" id="PTHR12570:SF91">
    <property type="entry name" value="MAGNESIUM TRANSPORTER-RELATED"/>
    <property type="match status" value="1"/>
</dbReference>
<dbReference type="PANTHER" id="PTHR12570">
    <property type="match status" value="1"/>
</dbReference>
<name>A0A7S0WPU4_9CHLO</name>
<feature type="transmembrane region" description="Helical" evidence="7">
    <location>
        <begin position="291"/>
        <end position="311"/>
    </location>
</feature>
<keyword evidence="7" id="KW-0460">Magnesium</keyword>
<comment type="subcellular location">
    <subcellularLocation>
        <location evidence="7">Cell membrane</location>
        <topology evidence="7">Multi-pass membrane protein</topology>
    </subcellularLocation>
    <subcellularLocation>
        <location evidence="7">Early endosome</location>
    </subcellularLocation>
    <subcellularLocation>
        <location evidence="1">Membrane</location>
        <topology evidence="1">Multi-pass membrane protein</topology>
    </subcellularLocation>
</comment>
<keyword evidence="7" id="KW-0406">Ion transport</keyword>
<keyword evidence="7" id="KW-1003">Cell membrane</keyword>
<feature type="transmembrane region" description="Helical" evidence="7">
    <location>
        <begin position="91"/>
        <end position="116"/>
    </location>
</feature>
<evidence type="ECO:0000313" key="9">
    <source>
        <dbReference type="EMBL" id="CAD8677303.1"/>
    </source>
</evidence>
<proteinExistence type="inferred from homology"/>
<keyword evidence="4 7" id="KW-1133">Transmembrane helix</keyword>
<accession>A0A7S0WPU4</accession>
<evidence type="ECO:0000256" key="8">
    <source>
        <dbReference type="SAM" id="MobiDB-lite"/>
    </source>
</evidence>
<dbReference type="SUPFAM" id="SSF103481">
    <property type="entry name" value="Multidrug resistance efflux transporter EmrE"/>
    <property type="match status" value="1"/>
</dbReference>
<comment type="function">
    <text evidence="6 7">Acts as a Mg(2+) transporter. Can also transport other divalent cations such as Fe(2+), Sr(2+), Ba(2+), Mn(2+) and Co(2+) but to a much less extent than Mg(2+).</text>
</comment>
<protein>
    <recommendedName>
        <fullName evidence="7">Probable magnesium transporter</fullName>
    </recommendedName>
</protein>
<dbReference type="InterPro" id="IPR037185">
    <property type="entry name" value="EmrE-like"/>
</dbReference>
<evidence type="ECO:0000256" key="2">
    <source>
        <dbReference type="ARBA" id="ARBA00007001"/>
    </source>
</evidence>
<evidence type="ECO:0000256" key="6">
    <source>
        <dbReference type="ARBA" id="ARBA00025284"/>
    </source>
</evidence>
<feature type="transmembrane region" description="Helical" evidence="7">
    <location>
        <begin position="168"/>
        <end position="188"/>
    </location>
</feature>
<dbReference type="GO" id="GO:0005769">
    <property type="term" value="C:early endosome"/>
    <property type="evidence" value="ECO:0007669"/>
    <property type="project" value="UniProtKB-SubCell"/>
</dbReference>
<dbReference type="EMBL" id="HBFB01014047">
    <property type="protein sequence ID" value="CAD8677303.1"/>
    <property type="molecule type" value="Transcribed_RNA"/>
</dbReference>
<dbReference type="GO" id="GO:0005886">
    <property type="term" value="C:plasma membrane"/>
    <property type="evidence" value="ECO:0007669"/>
    <property type="project" value="UniProtKB-SubCell"/>
</dbReference>
<feature type="transmembrane region" description="Helical" evidence="7">
    <location>
        <begin position="195"/>
        <end position="218"/>
    </location>
</feature>
<comment type="subunit">
    <text evidence="7">Homodimer.</text>
</comment>
<feature type="transmembrane region" description="Helical" evidence="7">
    <location>
        <begin position="29"/>
        <end position="48"/>
    </location>
</feature>
<reference evidence="9" key="1">
    <citation type="submission" date="2021-01" db="EMBL/GenBank/DDBJ databases">
        <authorList>
            <person name="Corre E."/>
            <person name="Pelletier E."/>
            <person name="Niang G."/>
            <person name="Scheremetjew M."/>
            <person name="Finn R."/>
            <person name="Kale V."/>
            <person name="Holt S."/>
            <person name="Cochrane G."/>
            <person name="Meng A."/>
            <person name="Brown T."/>
            <person name="Cohen L."/>
        </authorList>
    </citation>
    <scope>NUCLEOTIDE SEQUENCE</scope>
    <source>
        <strain evidence="9">SAG 11-49</strain>
    </source>
</reference>
<organism evidence="9">
    <name type="scientific">Chlamydomonas leiostraca</name>
    <dbReference type="NCBI Taxonomy" id="1034604"/>
    <lineage>
        <taxon>Eukaryota</taxon>
        <taxon>Viridiplantae</taxon>
        <taxon>Chlorophyta</taxon>
        <taxon>core chlorophytes</taxon>
        <taxon>Chlorophyceae</taxon>
        <taxon>CS clade</taxon>
        <taxon>Chlamydomonadales</taxon>
        <taxon>Chlamydomonadaceae</taxon>
        <taxon>Chlamydomonas</taxon>
    </lineage>
</organism>
<feature type="compositionally biased region" description="Basic and acidic residues" evidence="8">
    <location>
        <begin position="355"/>
        <end position="371"/>
    </location>
</feature>
<keyword evidence="5 7" id="KW-0472">Membrane</keyword>
<evidence type="ECO:0000256" key="7">
    <source>
        <dbReference type="RuleBase" id="RU363078"/>
    </source>
</evidence>
<evidence type="ECO:0000256" key="4">
    <source>
        <dbReference type="ARBA" id="ARBA00022989"/>
    </source>
</evidence>
<dbReference type="AlphaFoldDB" id="A0A7S0WPU4"/>
<sequence length="387" mass="41785">MRDLDYSAVASWDDEDNESLIPGWNEEQMIGLILAVSSSVFIGSSFIIKKRGLRLAGASGVRAGMGGFSYLREPTWWAGMITMIVGEAANFAAYAFAPAILVTPLGALSIIISAVLAHALLNERLNLFGMLGCVLCITGSCTIVLHAPPEREVHSVLEIWQLAMQPAFIGYTVFAVSVAVFLIWYVAPSHGTSNIFVYIAICSLAGSLSVMSCKALGIALKFTVRGDNQLVLVETWVCMGVVVACVMTQMNYLNKALDLFNTAIVSPVYYVMFTTLTILASVIMFRDIQDPVQIATEACGFVTIVAGTFLLHTTRDMDISMADLGRLTMARGNSSLDRADSASATGVLLASVGNGRDKDRDKSESTRERTHLLANHGVELEERGKGF</sequence>
<dbReference type="GO" id="GO:0015095">
    <property type="term" value="F:magnesium ion transmembrane transporter activity"/>
    <property type="evidence" value="ECO:0007669"/>
    <property type="project" value="UniProtKB-UniRule"/>
</dbReference>
<keyword evidence="7" id="KW-0813">Transport</keyword>
<feature type="transmembrane region" description="Helical" evidence="7">
    <location>
        <begin position="259"/>
        <end position="285"/>
    </location>
</feature>
<comment type="similarity">
    <text evidence="2 7">Belongs to the NIPA (TC 2.A.7) family.</text>
</comment>
<evidence type="ECO:0000256" key="3">
    <source>
        <dbReference type="ARBA" id="ARBA00022692"/>
    </source>
</evidence>
<feature type="region of interest" description="Disordered" evidence="8">
    <location>
        <begin position="353"/>
        <end position="375"/>
    </location>
</feature>
<evidence type="ECO:0000256" key="5">
    <source>
        <dbReference type="ARBA" id="ARBA00023136"/>
    </source>
</evidence>
<dbReference type="Pfam" id="PF05653">
    <property type="entry name" value="Mg_trans_NIPA"/>
    <property type="match status" value="1"/>
</dbReference>
<keyword evidence="3 7" id="KW-0812">Transmembrane</keyword>
<feature type="transmembrane region" description="Helical" evidence="7">
    <location>
        <begin position="230"/>
        <end position="247"/>
    </location>
</feature>
<gene>
    <name evidence="9" type="ORF">CLEI1391_LOCUS7909</name>
</gene>
<evidence type="ECO:0000256" key="1">
    <source>
        <dbReference type="ARBA" id="ARBA00004141"/>
    </source>
</evidence>
<dbReference type="InterPro" id="IPR008521">
    <property type="entry name" value="Mg_trans_NIPA"/>
</dbReference>
<keyword evidence="7" id="KW-0967">Endosome</keyword>